<dbReference type="SUPFAM" id="SSF51905">
    <property type="entry name" value="FAD/NAD(P)-binding domain"/>
    <property type="match status" value="1"/>
</dbReference>
<reference evidence="6" key="1">
    <citation type="journal article" date="2019" name="Int. J. Syst. Evol. Microbiol.">
        <title>The Global Catalogue of Microorganisms (GCM) 10K type strain sequencing project: providing services to taxonomists for standard genome sequencing and annotation.</title>
        <authorList>
            <consortium name="The Broad Institute Genomics Platform"/>
            <consortium name="The Broad Institute Genome Sequencing Center for Infectious Disease"/>
            <person name="Wu L."/>
            <person name="Ma J."/>
        </authorList>
    </citation>
    <scope>NUCLEOTIDE SEQUENCE [LARGE SCALE GENOMIC DNA]</scope>
    <source>
        <strain evidence="6">JCM 17440</strain>
    </source>
</reference>
<evidence type="ECO:0000313" key="5">
    <source>
        <dbReference type="EMBL" id="GAA4227676.1"/>
    </source>
</evidence>
<organism evidence="5 6">
    <name type="scientific">Actinomadura meridiana</name>
    <dbReference type="NCBI Taxonomy" id="559626"/>
    <lineage>
        <taxon>Bacteria</taxon>
        <taxon>Bacillati</taxon>
        <taxon>Actinomycetota</taxon>
        <taxon>Actinomycetes</taxon>
        <taxon>Streptosporangiales</taxon>
        <taxon>Thermomonosporaceae</taxon>
        <taxon>Actinomadura</taxon>
    </lineage>
</organism>
<keyword evidence="2" id="KW-0285">Flavoprotein</keyword>
<gene>
    <name evidence="5" type="ORF">GCM10022254_15950</name>
</gene>
<accession>A0ABP8BVK8</accession>
<dbReference type="PANTHER" id="PTHR43004">
    <property type="entry name" value="TRK SYSTEM POTASSIUM UPTAKE PROTEIN"/>
    <property type="match status" value="1"/>
</dbReference>
<proteinExistence type="predicted"/>
<keyword evidence="5" id="KW-0503">Monooxygenase</keyword>
<dbReference type="Pfam" id="PF21274">
    <property type="entry name" value="Rng_hyd_C"/>
    <property type="match status" value="1"/>
</dbReference>
<dbReference type="Pfam" id="PF01494">
    <property type="entry name" value="FAD_binding_3"/>
    <property type="match status" value="1"/>
</dbReference>
<evidence type="ECO:0000256" key="2">
    <source>
        <dbReference type="ARBA" id="ARBA00022630"/>
    </source>
</evidence>
<dbReference type="PANTHER" id="PTHR43004:SF19">
    <property type="entry name" value="BINDING MONOOXYGENASE, PUTATIVE (JCVI)-RELATED"/>
    <property type="match status" value="1"/>
</dbReference>
<dbReference type="GO" id="GO:0004497">
    <property type="term" value="F:monooxygenase activity"/>
    <property type="evidence" value="ECO:0007669"/>
    <property type="project" value="UniProtKB-KW"/>
</dbReference>
<dbReference type="Gene3D" id="3.30.70.2450">
    <property type="match status" value="1"/>
</dbReference>
<dbReference type="Gene3D" id="3.50.50.60">
    <property type="entry name" value="FAD/NAD(P)-binding domain"/>
    <property type="match status" value="2"/>
</dbReference>
<evidence type="ECO:0000259" key="4">
    <source>
        <dbReference type="Pfam" id="PF01494"/>
    </source>
</evidence>
<dbReference type="InterPro" id="IPR036188">
    <property type="entry name" value="FAD/NAD-bd_sf"/>
</dbReference>
<protein>
    <submittedName>
        <fullName evidence="5">FAD-dependent monooxygenase</fullName>
    </submittedName>
</protein>
<keyword evidence="3" id="KW-0274">FAD</keyword>
<dbReference type="InterPro" id="IPR002938">
    <property type="entry name" value="FAD-bd"/>
</dbReference>
<keyword evidence="6" id="KW-1185">Reference proteome</keyword>
<feature type="domain" description="FAD-binding" evidence="4">
    <location>
        <begin position="19"/>
        <end position="353"/>
    </location>
</feature>
<dbReference type="PRINTS" id="PR00420">
    <property type="entry name" value="RNGMNOXGNASE"/>
</dbReference>
<dbReference type="RefSeq" id="WP_344892109.1">
    <property type="nucleotide sequence ID" value="NZ_BAABAS010000004.1"/>
</dbReference>
<name>A0ABP8BVK8_9ACTN</name>
<dbReference type="EMBL" id="BAABAS010000004">
    <property type="protein sequence ID" value="GAA4227676.1"/>
    <property type="molecule type" value="Genomic_DNA"/>
</dbReference>
<evidence type="ECO:0000313" key="6">
    <source>
        <dbReference type="Proteomes" id="UP001501710"/>
    </source>
</evidence>
<comment type="cofactor">
    <cofactor evidence="1">
        <name>FAD</name>
        <dbReference type="ChEBI" id="CHEBI:57692"/>
    </cofactor>
</comment>
<sequence>MDAALDAPLDTALDAALDAEVIVVGAGPTGLMLAGELRLAGVEVIVLDRLTEPTTESRGLGFTPRTMEVFAQRGLVDRFDALGAPLETTTRGHFGGLPLDFGVFPEAHPAVVDLPQVHTETMLRGWVADLGCDPRRGHTVVGLTDTGDAVEVQIDGPDGPLTLRARYLVGCDGGRSTVRELAGFDFPGTPATLELFLADVRGCDIRPRFIGEWLPGGVAMSARIGDGIDRVVVCERDIPPQRRTAPPTFDEVAAGWQRLTGEDISQGEALWVSAFGDATRLATEYRRSRVLLAGDAAHVHLPAGGLGMNTGIQDAFNLGWKLAAVVRGQAPDTLLDTYHDERHAVGSRLLDNTRAQGLLFLGGSAMQPLRDVMGELTEHDVVHRHLAGMVSGLEIRYPMGDGDHPLLGLRMPDLELAMEEGTTTAFPLLRGGRGLVLDLAHDESVRRSARPWADRVDVVTAKPAADAGFPQADAVLVRPDGHVAWAAPGARDDLTDALARWFGPPAVPAN</sequence>
<dbReference type="Proteomes" id="UP001501710">
    <property type="component" value="Unassembled WGS sequence"/>
</dbReference>
<evidence type="ECO:0000256" key="3">
    <source>
        <dbReference type="ARBA" id="ARBA00022827"/>
    </source>
</evidence>
<evidence type="ECO:0000256" key="1">
    <source>
        <dbReference type="ARBA" id="ARBA00001974"/>
    </source>
</evidence>
<dbReference type="InterPro" id="IPR050641">
    <property type="entry name" value="RIFMO-like"/>
</dbReference>
<comment type="caution">
    <text evidence="5">The sequence shown here is derived from an EMBL/GenBank/DDBJ whole genome shotgun (WGS) entry which is preliminary data.</text>
</comment>
<dbReference type="Gene3D" id="3.40.30.120">
    <property type="match status" value="1"/>
</dbReference>
<keyword evidence="5" id="KW-0560">Oxidoreductase</keyword>